<dbReference type="AlphaFoldDB" id="I7MFV6"/>
<dbReference type="HOGENOM" id="CLU_988598_0_0_1"/>
<keyword evidence="2" id="KW-1133">Transmembrane helix</keyword>
<dbReference type="KEGG" id="tet:TTHERM_00411890"/>
<dbReference type="GeneID" id="7825741"/>
<evidence type="ECO:0000256" key="1">
    <source>
        <dbReference type="SAM" id="MobiDB-lite"/>
    </source>
</evidence>
<name>I7MFV6_TETTS</name>
<dbReference type="Proteomes" id="UP000009168">
    <property type="component" value="Unassembled WGS sequence"/>
</dbReference>
<accession>I7MFV6</accession>
<feature type="transmembrane region" description="Helical" evidence="2">
    <location>
        <begin position="259"/>
        <end position="277"/>
    </location>
</feature>
<keyword evidence="2" id="KW-0472">Membrane</keyword>
<proteinExistence type="predicted"/>
<dbReference type="InParanoid" id="I7MFV6"/>
<keyword evidence="2 3" id="KW-0812">Transmembrane</keyword>
<dbReference type="EMBL" id="GG662612">
    <property type="protein sequence ID" value="EAS00638.1"/>
    <property type="molecule type" value="Genomic_DNA"/>
</dbReference>
<evidence type="ECO:0000313" key="4">
    <source>
        <dbReference type="Proteomes" id="UP000009168"/>
    </source>
</evidence>
<reference evidence="4" key="1">
    <citation type="journal article" date="2006" name="PLoS Biol.">
        <title>Macronuclear genome sequence of the ciliate Tetrahymena thermophila, a model eukaryote.</title>
        <authorList>
            <person name="Eisen J.A."/>
            <person name="Coyne R.S."/>
            <person name="Wu M."/>
            <person name="Wu D."/>
            <person name="Thiagarajan M."/>
            <person name="Wortman J.R."/>
            <person name="Badger J.H."/>
            <person name="Ren Q."/>
            <person name="Amedeo P."/>
            <person name="Jones K.M."/>
            <person name="Tallon L.J."/>
            <person name="Delcher A.L."/>
            <person name="Salzberg S.L."/>
            <person name="Silva J.C."/>
            <person name="Haas B.J."/>
            <person name="Majoros W.H."/>
            <person name="Farzad M."/>
            <person name="Carlton J.M."/>
            <person name="Smith R.K. Jr."/>
            <person name="Garg J."/>
            <person name="Pearlman R.E."/>
            <person name="Karrer K.M."/>
            <person name="Sun L."/>
            <person name="Manning G."/>
            <person name="Elde N.C."/>
            <person name="Turkewitz A.P."/>
            <person name="Asai D.J."/>
            <person name="Wilkes D.E."/>
            <person name="Wang Y."/>
            <person name="Cai H."/>
            <person name="Collins K."/>
            <person name="Stewart B.A."/>
            <person name="Lee S.R."/>
            <person name="Wilamowska K."/>
            <person name="Weinberg Z."/>
            <person name="Ruzzo W.L."/>
            <person name="Wloga D."/>
            <person name="Gaertig J."/>
            <person name="Frankel J."/>
            <person name="Tsao C.-C."/>
            <person name="Gorovsky M.A."/>
            <person name="Keeling P.J."/>
            <person name="Waller R.F."/>
            <person name="Patron N.J."/>
            <person name="Cherry J.M."/>
            <person name="Stover N.A."/>
            <person name="Krieger C.J."/>
            <person name="del Toro C."/>
            <person name="Ryder H.F."/>
            <person name="Williamson S.C."/>
            <person name="Barbeau R.A."/>
            <person name="Hamilton E.P."/>
            <person name="Orias E."/>
        </authorList>
    </citation>
    <scope>NUCLEOTIDE SEQUENCE [LARGE SCALE GENOMIC DNA]</scope>
    <source>
        <strain evidence="4">SB210</strain>
    </source>
</reference>
<keyword evidence="4" id="KW-1185">Reference proteome</keyword>
<dbReference type="RefSeq" id="XP_001020883.1">
    <property type="nucleotide sequence ID" value="XM_001020883.1"/>
</dbReference>
<sequence length="282" mass="32203">MELQQQKSALFAQFNNHINDKGNLIEQLKELSQKEGYGLNSISDNLYSIEFECKSPEAAIESLKAVNGITVSIPHKTISLSTSKITQNYLQRKLKVPIDSLELANGQAHITFETIEDKQEALKKIFADRKLKKLVILDSLTTHIQNDLSTDNSSFSSRSSIECSPLKVDQPINGKRRGHLLIENVHDEVIQQYNVQQNSDEEQGKEEELSLSLENENIQVEDKKEEKQLDESENQDSALEPQIQKKRKLEQGFYYLEQGFEYVLLITLMTILALKLFKGISY</sequence>
<evidence type="ECO:0000256" key="2">
    <source>
        <dbReference type="SAM" id="Phobius"/>
    </source>
</evidence>
<feature type="region of interest" description="Disordered" evidence="1">
    <location>
        <begin position="221"/>
        <end position="242"/>
    </location>
</feature>
<feature type="compositionally biased region" description="Basic and acidic residues" evidence="1">
    <location>
        <begin position="221"/>
        <end position="230"/>
    </location>
</feature>
<protein>
    <submittedName>
        <fullName evidence="3">Transmembrane protein, putative</fullName>
    </submittedName>
</protein>
<evidence type="ECO:0000313" key="3">
    <source>
        <dbReference type="EMBL" id="EAS00638.1"/>
    </source>
</evidence>
<gene>
    <name evidence="3" type="ORF">TTHERM_00411890</name>
</gene>
<organism evidence="3 4">
    <name type="scientific">Tetrahymena thermophila (strain SB210)</name>
    <dbReference type="NCBI Taxonomy" id="312017"/>
    <lineage>
        <taxon>Eukaryota</taxon>
        <taxon>Sar</taxon>
        <taxon>Alveolata</taxon>
        <taxon>Ciliophora</taxon>
        <taxon>Intramacronucleata</taxon>
        <taxon>Oligohymenophorea</taxon>
        <taxon>Hymenostomatida</taxon>
        <taxon>Tetrahymenina</taxon>
        <taxon>Tetrahymenidae</taxon>
        <taxon>Tetrahymena</taxon>
    </lineage>
</organism>